<dbReference type="InterPro" id="IPR013783">
    <property type="entry name" value="Ig-like_fold"/>
</dbReference>
<dbReference type="Proteomes" id="UP000002774">
    <property type="component" value="Chromosome"/>
</dbReference>
<dbReference type="HOGENOM" id="CLU_677387_0_0_10"/>
<dbReference type="InterPro" id="IPR003961">
    <property type="entry name" value="FN3_dom"/>
</dbReference>
<evidence type="ECO:0000313" key="3">
    <source>
        <dbReference type="Proteomes" id="UP000002774"/>
    </source>
</evidence>
<dbReference type="SUPFAM" id="SSF49265">
    <property type="entry name" value="Fibronectin type III"/>
    <property type="match status" value="1"/>
</dbReference>
<dbReference type="PROSITE" id="PS51257">
    <property type="entry name" value="PROKAR_LIPOPROTEIN"/>
    <property type="match status" value="1"/>
</dbReference>
<name>H1Y957_9SPHI</name>
<proteinExistence type="predicted"/>
<reference evidence="2" key="1">
    <citation type="submission" date="2011-09" db="EMBL/GenBank/DDBJ databases">
        <title>The permanent draft genome of Mucilaginibacter paludis DSM 18603.</title>
        <authorList>
            <consortium name="US DOE Joint Genome Institute (JGI-PGF)"/>
            <person name="Lucas S."/>
            <person name="Han J."/>
            <person name="Lapidus A."/>
            <person name="Bruce D."/>
            <person name="Goodwin L."/>
            <person name="Pitluck S."/>
            <person name="Peters L."/>
            <person name="Kyrpides N."/>
            <person name="Mavromatis K."/>
            <person name="Ivanova N."/>
            <person name="Mikhailova N."/>
            <person name="Held B."/>
            <person name="Detter J.C."/>
            <person name="Tapia R."/>
            <person name="Han C."/>
            <person name="Land M."/>
            <person name="Hauser L."/>
            <person name="Markowitz V."/>
            <person name="Cheng J.-F."/>
            <person name="Hugenholtz P."/>
            <person name="Woyke T."/>
            <person name="Wu D."/>
            <person name="Tindall B."/>
            <person name="Brambilla E."/>
            <person name="Klenk H.-P."/>
            <person name="Eisen J.A."/>
        </authorList>
    </citation>
    <scope>NUCLEOTIDE SEQUENCE [LARGE SCALE GENOMIC DNA]</scope>
    <source>
        <strain evidence="2">DSM 18603</strain>
    </source>
</reference>
<dbReference type="InterPro" id="IPR032164">
    <property type="entry name" value="DUF5000"/>
</dbReference>
<dbReference type="Gene3D" id="2.60.40.10">
    <property type="entry name" value="Immunoglobulins"/>
    <property type="match status" value="1"/>
</dbReference>
<dbReference type="EMBL" id="CM001403">
    <property type="protein sequence ID" value="EHQ29095.1"/>
    <property type="molecule type" value="Genomic_DNA"/>
</dbReference>
<dbReference type="STRING" id="714943.Mucpa_5016"/>
<evidence type="ECO:0000259" key="1">
    <source>
        <dbReference type="Pfam" id="PF16391"/>
    </source>
</evidence>
<dbReference type="InterPro" id="IPR036116">
    <property type="entry name" value="FN3_sf"/>
</dbReference>
<dbReference type="RefSeq" id="WP_008510130.1">
    <property type="nucleotide sequence ID" value="NZ_CM001403.1"/>
</dbReference>
<dbReference type="AlphaFoldDB" id="H1Y957"/>
<evidence type="ECO:0000313" key="2">
    <source>
        <dbReference type="EMBL" id="EHQ29095.1"/>
    </source>
</evidence>
<dbReference type="eggNOG" id="ENOG5032RDY">
    <property type="taxonomic scope" value="Bacteria"/>
</dbReference>
<dbReference type="Pfam" id="PF16389">
    <property type="entry name" value="DUF4998"/>
    <property type="match status" value="1"/>
</dbReference>
<feature type="domain" description="DUF5000" evidence="1">
    <location>
        <begin position="272"/>
        <end position="409"/>
    </location>
</feature>
<gene>
    <name evidence="2" type="ORF">Mucpa_5016</name>
</gene>
<sequence>MKKNLNMKIVLNISLCLGLLILVFVGCGKKDQDFKSFLNGHEVVYPGLVTTTSYGPGNLRTALYWHPSTDPSITKYLIYWNNKADSMVVNATSHTPTDSVKVIIPNLLEYVYTFTVYSLDAKGNRSIPLDISNVRVYGPVYQSRLLNRAYDPVTPYVVNANGSVTLNFSAPDTINISTDIRYTNTSGTVVEKPLAPTANSITLTDYKSGTTVQYRSSYIPVKSAIDVFTAPQYSDFPQIFSLVQCDKSLFAKVKLPNDMNPYEGDTDIDRLWDGSVGPQGFPNIFHSDGAHALPQVLTFDMGKIYNNLAQVEETGRNCCHNPNDYEIWGIASLTGATTTLQPNDSGWPAEAVAKGWTLLQEVNRSDDGQAALKSALIANPPPVRYIRIRIKHNTDNEGSYTNLSEITLWNKQ</sequence>
<organism evidence="2 3">
    <name type="scientific">Mucilaginibacter paludis DSM 18603</name>
    <dbReference type="NCBI Taxonomy" id="714943"/>
    <lineage>
        <taxon>Bacteria</taxon>
        <taxon>Pseudomonadati</taxon>
        <taxon>Bacteroidota</taxon>
        <taxon>Sphingobacteriia</taxon>
        <taxon>Sphingobacteriales</taxon>
        <taxon>Sphingobacteriaceae</taxon>
        <taxon>Mucilaginibacter</taxon>
    </lineage>
</organism>
<dbReference type="Pfam" id="PF16391">
    <property type="entry name" value="DUF5000"/>
    <property type="match status" value="1"/>
</dbReference>
<protein>
    <submittedName>
        <fullName evidence="2">Fibronectin type III domain protein</fullName>
    </submittedName>
</protein>
<dbReference type="Gene3D" id="2.60.120.260">
    <property type="entry name" value="Galactose-binding domain-like"/>
    <property type="match status" value="1"/>
</dbReference>
<dbReference type="CDD" id="cd00063">
    <property type="entry name" value="FN3"/>
    <property type="match status" value="1"/>
</dbReference>
<keyword evidence="3" id="KW-1185">Reference proteome</keyword>
<accession>H1Y957</accession>